<dbReference type="RefSeq" id="WP_066767859.1">
    <property type="nucleotide sequence ID" value="NZ_CP013244.1"/>
</dbReference>
<keyword evidence="5 7" id="KW-0175">Coiled coil</keyword>
<comment type="subcellular location">
    <subcellularLocation>
        <location evidence="1 7">Cytoplasm</location>
    </subcellularLocation>
</comment>
<dbReference type="InterPro" id="IPR024704">
    <property type="entry name" value="SMC"/>
</dbReference>
<evidence type="ECO:0000256" key="4">
    <source>
        <dbReference type="ARBA" id="ARBA00022840"/>
    </source>
</evidence>
<dbReference type="STRING" id="1759059.ATE48_03525"/>
<comment type="subunit">
    <text evidence="7">Homodimer.</text>
</comment>
<comment type="similarity">
    <text evidence="7">Belongs to the SMC family.</text>
</comment>
<dbReference type="NCBIfam" id="TIGR02168">
    <property type="entry name" value="SMC_prok_B"/>
    <property type="match status" value="1"/>
</dbReference>
<feature type="coiled-coil region" evidence="7">
    <location>
        <begin position="628"/>
        <end position="725"/>
    </location>
</feature>
<dbReference type="Pfam" id="PF02463">
    <property type="entry name" value="SMC_N"/>
    <property type="match status" value="1"/>
</dbReference>
<dbReference type="SUPFAM" id="SSF52540">
    <property type="entry name" value="P-loop containing nucleoside triphosphate hydrolases"/>
    <property type="match status" value="1"/>
</dbReference>
<evidence type="ECO:0000256" key="2">
    <source>
        <dbReference type="ARBA" id="ARBA00022490"/>
    </source>
</evidence>
<dbReference type="GO" id="GO:0005737">
    <property type="term" value="C:cytoplasm"/>
    <property type="evidence" value="ECO:0007669"/>
    <property type="project" value="UniProtKB-SubCell"/>
</dbReference>
<name>A0A1B1AET4_9PROT</name>
<feature type="coiled-coil region" evidence="7">
    <location>
        <begin position="184"/>
        <end position="218"/>
    </location>
</feature>
<sequence length="1150" mass="123067">MHITELRLLGFKSFVDPARAPIEHGLTGVVGPNGCGKSNLLEAVRWVMGATSAKSMRAADMDDVIFSGTAGRPAREHGEVTIVLSNARGRAPAPFQNEDILEITRRIRRGLGSTYKINGKEVRAKDVQLLFADAATGANSPALVRQGQINELISAKAQNRRRILEDAAGIAGLHARRHEADLKLKAAETNLTRLDEVLAEIESQAASLKKQARQAERYRGLAQTLRETEALLLHRRWTEAREREAEAQAHLREAERAVAQAGAEASAAERSAGEVREGLGPLREQEMIAAAVLRRLEGVRVGLERDLAEAQSVIERCDRDAGRNREENERLEALKQDAHASLARLTEEAATLGAGDGEKSQAVLKAAQDAEAVAVAARSKAETELETLAAAAAAAKARTQALAAAADGARGRVARLEERKRALDAQIKALPAGADIEARAAAAKATADKAHAESAKLRAELVEAEAALKRAETADEAAWTPHRAAEKALQELDAEVRALDKLAPPDAAKFPPVLASIDVEPGYERALAAALGDDIDASTSAEAPARWAGADTPTPNLPANAQSLTRFVKAPPQLAARLTLIGVVEAKDGAALAKSLPPGGRLVSREGDLWRWDGFVRRADAPQPAAVRLEHKNRLAAARNELKTAEAHAAKTKAALEAAKAERQALDAKARTLRAEAPKLAAAEANALREAERLEAERVRIAERAADLNTQAQTLDTEAADARAALGAAQGATGDAPAKVDEAAIAAARASVDAARQAAAEAAALTQSIVRDKAQRDARRKAVDAETMQWRARIDSSEARLKTLSKELDEIEKRRDAAKAAPQTAAAKLEALMEEAGTAEQRRVEASDRVAEAETAARVAGDRARSLEQAHADARERRASAEAHAQGNTARVADIAAQAQEQAGVTPDKLADLAGALLNSAFGTAPISEVERRLERLKAEREAAGPVNLRAQEELQDAQERIDTLAREKEDVAQAVAKLRRAITTLNNEGRQRLLRAFEEVDAHFAQLFATLFEGGRANLKLTESDDPLEAGLEIFAEPPGKRLTNLSLLSGGEQALTATALIFAVFLANPAPLCVLDEVDAPLDDANVDRFCRMLEEMKRLTTTRFIVITHNPVTMSRMDRLYGVTMQEQGVSQLVSVDLGRAQALAAE</sequence>
<feature type="compositionally biased region" description="Basic and acidic residues" evidence="8">
    <location>
        <begin position="860"/>
        <end position="881"/>
    </location>
</feature>
<gene>
    <name evidence="7" type="primary">smc</name>
    <name evidence="10" type="ORF">ATE48_03525</name>
</gene>
<evidence type="ECO:0000256" key="5">
    <source>
        <dbReference type="ARBA" id="ARBA00023054"/>
    </source>
</evidence>
<dbReference type="GO" id="GO:0030261">
    <property type="term" value="P:chromosome condensation"/>
    <property type="evidence" value="ECO:0007669"/>
    <property type="project" value="InterPro"/>
</dbReference>
<evidence type="ECO:0000256" key="7">
    <source>
        <dbReference type="HAMAP-Rule" id="MF_01894"/>
    </source>
</evidence>
<feature type="binding site" evidence="7">
    <location>
        <begin position="32"/>
        <end position="39"/>
    </location>
    <ligand>
        <name>ATP</name>
        <dbReference type="ChEBI" id="CHEBI:30616"/>
    </ligand>
</feature>
<keyword evidence="4 7" id="KW-0067">ATP-binding</keyword>
<feature type="coiled-coil region" evidence="7">
    <location>
        <begin position="244"/>
        <end position="348"/>
    </location>
</feature>
<evidence type="ECO:0000256" key="8">
    <source>
        <dbReference type="SAM" id="MobiDB-lite"/>
    </source>
</evidence>
<dbReference type="GO" id="GO:0016887">
    <property type="term" value="F:ATP hydrolysis activity"/>
    <property type="evidence" value="ECO:0007669"/>
    <property type="project" value="InterPro"/>
</dbReference>
<keyword evidence="2 7" id="KW-0963">Cytoplasm</keyword>
<evidence type="ECO:0000313" key="10">
    <source>
        <dbReference type="EMBL" id="ANP45055.1"/>
    </source>
</evidence>
<dbReference type="OrthoDB" id="9808768at2"/>
<dbReference type="HAMAP" id="MF_01894">
    <property type="entry name" value="Smc_prok"/>
    <property type="match status" value="1"/>
</dbReference>
<evidence type="ECO:0000259" key="9">
    <source>
        <dbReference type="Pfam" id="PF02463"/>
    </source>
</evidence>
<dbReference type="InterPro" id="IPR027417">
    <property type="entry name" value="P-loop_NTPase"/>
</dbReference>
<feature type="region of interest" description="Disordered" evidence="8">
    <location>
        <begin position="855"/>
        <end position="887"/>
    </location>
</feature>
<accession>A0A1B1AET4</accession>
<dbReference type="InterPro" id="IPR003395">
    <property type="entry name" value="RecF/RecN/SMC_N"/>
</dbReference>
<feature type="domain" description="RecF/RecN/SMC N-terminal" evidence="9">
    <location>
        <begin position="3"/>
        <end position="1134"/>
    </location>
</feature>
<evidence type="ECO:0000256" key="1">
    <source>
        <dbReference type="ARBA" id="ARBA00004496"/>
    </source>
</evidence>
<feature type="coiled-coil region" evidence="7">
    <location>
        <begin position="948"/>
        <end position="989"/>
    </location>
</feature>
<dbReference type="PIRSF" id="PIRSF005719">
    <property type="entry name" value="SMC"/>
    <property type="match status" value="1"/>
</dbReference>
<feature type="coiled-coil region" evidence="7">
    <location>
        <begin position="378"/>
        <end position="502"/>
    </location>
</feature>
<dbReference type="InParanoid" id="A0A1B1AET4"/>
<dbReference type="GO" id="GO:0005524">
    <property type="term" value="F:ATP binding"/>
    <property type="evidence" value="ECO:0007669"/>
    <property type="project" value="UniProtKB-UniRule"/>
</dbReference>
<organism evidence="10 11">
    <name type="scientific">Candidatus Viadribacter manganicus</name>
    <dbReference type="NCBI Taxonomy" id="1759059"/>
    <lineage>
        <taxon>Bacteria</taxon>
        <taxon>Pseudomonadati</taxon>
        <taxon>Pseudomonadota</taxon>
        <taxon>Alphaproteobacteria</taxon>
        <taxon>Hyphomonadales</taxon>
        <taxon>Hyphomonadaceae</taxon>
        <taxon>Candidatus Viadribacter</taxon>
    </lineage>
</organism>
<evidence type="ECO:0000256" key="6">
    <source>
        <dbReference type="ARBA" id="ARBA00023125"/>
    </source>
</evidence>
<evidence type="ECO:0000313" key="11">
    <source>
        <dbReference type="Proteomes" id="UP000092498"/>
    </source>
</evidence>
<dbReference type="GO" id="GO:0003677">
    <property type="term" value="F:DNA binding"/>
    <property type="evidence" value="ECO:0007669"/>
    <property type="project" value="UniProtKB-UniRule"/>
</dbReference>
<dbReference type="GO" id="GO:0007059">
    <property type="term" value="P:chromosome segregation"/>
    <property type="evidence" value="ECO:0007669"/>
    <property type="project" value="UniProtKB-UniRule"/>
</dbReference>
<keyword evidence="6 7" id="KW-0238">DNA-binding</keyword>
<dbReference type="InterPro" id="IPR011890">
    <property type="entry name" value="SMC_prok"/>
</dbReference>
<dbReference type="GO" id="GO:0007062">
    <property type="term" value="P:sister chromatid cohesion"/>
    <property type="evidence" value="ECO:0007669"/>
    <property type="project" value="InterPro"/>
</dbReference>
<dbReference type="CDD" id="cd03278">
    <property type="entry name" value="ABC_SMC_barmotin"/>
    <property type="match status" value="1"/>
</dbReference>
<comment type="domain">
    <text evidence="7">Contains large globular domains required for ATP hydrolysis at each terminus and a third globular domain forming a flexible hinge near the middle of the molecule. These domains are separated by coiled-coil structures.</text>
</comment>
<dbReference type="PANTHER" id="PTHR43977">
    <property type="entry name" value="STRUCTURAL MAINTENANCE OF CHROMOSOMES PROTEIN 3"/>
    <property type="match status" value="1"/>
</dbReference>
<dbReference type="AlphaFoldDB" id="A0A1B1AET4"/>
<dbReference type="KEGG" id="cbot:ATE48_03525"/>
<dbReference type="EMBL" id="CP013244">
    <property type="protein sequence ID" value="ANP45055.1"/>
    <property type="molecule type" value="Genomic_DNA"/>
</dbReference>
<protein>
    <recommendedName>
        <fullName evidence="7">Chromosome partition protein Smc</fullName>
    </recommendedName>
</protein>
<evidence type="ECO:0000256" key="3">
    <source>
        <dbReference type="ARBA" id="ARBA00022741"/>
    </source>
</evidence>
<keyword evidence="3 7" id="KW-0547">Nucleotide-binding</keyword>
<reference evidence="10 11" key="1">
    <citation type="submission" date="2015-11" db="EMBL/GenBank/DDBJ databases">
        <title>Whole-Genome Sequence of Candidatus Oderbacter manganicum from the National Park Lower Oder Valley, Germany.</title>
        <authorList>
            <person name="Braun B."/>
            <person name="Liere K."/>
            <person name="Szewzyk U."/>
        </authorList>
    </citation>
    <scope>NUCLEOTIDE SEQUENCE [LARGE SCALE GENOMIC DNA]</scope>
    <source>
        <strain evidence="10 11">OTSz_A_272</strain>
    </source>
</reference>
<keyword evidence="11" id="KW-1185">Reference proteome</keyword>
<dbReference type="Proteomes" id="UP000092498">
    <property type="component" value="Chromosome"/>
</dbReference>
<comment type="function">
    <text evidence="7">Required for chromosome condensation and partitioning.</text>
</comment>
<proteinExistence type="inferred from homology"/>
<dbReference type="Gene3D" id="3.40.50.300">
    <property type="entry name" value="P-loop containing nucleotide triphosphate hydrolases"/>
    <property type="match status" value="2"/>
</dbReference>
<dbReference type="FunFam" id="3.40.50.300:FF:000901">
    <property type="entry name" value="Chromosome partition protein Smc"/>
    <property type="match status" value="1"/>
</dbReference>
<dbReference type="GO" id="GO:0006260">
    <property type="term" value="P:DNA replication"/>
    <property type="evidence" value="ECO:0007669"/>
    <property type="project" value="UniProtKB-UniRule"/>
</dbReference>